<keyword evidence="1" id="KW-0808">Transferase</keyword>
<sequence>MNAVLLAEDLKVAWRVKVNEKGIVQCEEISKYAKGLIEGDERRVLKKNMMEMKEASQLALSQDGSSTKSLSEVANIWKEHKN</sequence>
<dbReference type="SUPFAM" id="SSF53756">
    <property type="entry name" value="UDP-Glycosyltransferase/glycogen phosphorylase"/>
    <property type="match status" value="1"/>
</dbReference>
<comment type="caution">
    <text evidence="1">The sequence shown here is derived from an EMBL/GenBank/DDBJ whole genome shotgun (WGS) entry which is preliminary data.</text>
</comment>
<dbReference type="Proteomes" id="UP000238479">
    <property type="component" value="Chromosome 7"/>
</dbReference>
<dbReference type="Gene3D" id="3.40.50.2000">
    <property type="entry name" value="Glycogen Phosphorylase B"/>
    <property type="match status" value="1"/>
</dbReference>
<reference evidence="1 2" key="1">
    <citation type="journal article" date="2018" name="Nat. Genet.">
        <title>The Rosa genome provides new insights in the design of modern roses.</title>
        <authorList>
            <person name="Bendahmane M."/>
        </authorList>
    </citation>
    <scope>NUCLEOTIDE SEQUENCE [LARGE SCALE GENOMIC DNA]</scope>
    <source>
        <strain evidence="2">cv. Old Blush</strain>
    </source>
</reference>
<accession>A0A2P6PDF4</accession>
<dbReference type="PANTHER" id="PTHR48045">
    <property type="entry name" value="UDP-GLYCOSYLTRANSFERASE 72B1"/>
    <property type="match status" value="1"/>
</dbReference>
<dbReference type="OMA" id="NIWKEHK"/>
<name>A0A2P6PDF4_ROSCH</name>
<keyword evidence="2" id="KW-1185">Reference proteome</keyword>
<dbReference type="EC" id="2.4.1.35" evidence="1"/>
<organism evidence="1 2">
    <name type="scientific">Rosa chinensis</name>
    <name type="common">China rose</name>
    <dbReference type="NCBI Taxonomy" id="74649"/>
    <lineage>
        <taxon>Eukaryota</taxon>
        <taxon>Viridiplantae</taxon>
        <taxon>Streptophyta</taxon>
        <taxon>Embryophyta</taxon>
        <taxon>Tracheophyta</taxon>
        <taxon>Spermatophyta</taxon>
        <taxon>Magnoliopsida</taxon>
        <taxon>eudicotyledons</taxon>
        <taxon>Gunneridae</taxon>
        <taxon>Pentapetalae</taxon>
        <taxon>rosids</taxon>
        <taxon>fabids</taxon>
        <taxon>Rosales</taxon>
        <taxon>Rosaceae</taxon>
        <taxon>Rosoideae</taxon>
        <taxon>Rosoideae incertae sedis</taxon>
        <taxon>Rosa</taxon>
    </lineage>
</organism>
<dbReference type="STRING" id="74649.A0A2P6PDF4"/>
<dbReference type="PANTHER" id="PTHR48045:SF12">
    <property type="entry name" value="GLYCOSYLTRANSFERASE"/>
    <property type="match status" value="1"/>
</dbReference>
<dbReference type="Gramene" id="PRQ19943">
    <property type="protein sequence ID" value="PRQ19943"/>
    <property type="gene ID" value="RchiOBHm_Chr7g0222781"/>
</dbReference>
<protein>
    <submittedName>
        <fullName evidence="1">Putative phenol beta-glucosyltransferase</fullName>
        <ecNumber evidence="1">2.4.1.35</ecNumber>
    </submittedName>
</protein>
<evidence type="ECO:0000313" key="1">
    <source>
        <dbReference type="EMBL" id="PRQ19943.1"/>
    </source>
</evidence>
<proteinExistence type="predicted"/>
<gene>
    <name evidence="1" type="ORF">RchiOBHm_Chr7g0222781</name>
</gene>
<dbReference type="GO" id="GO:0050171">
    <property type="term" value="F:phenol beta-glucosyltransferase activity"/>
    <property type="evidence" value="ECO:0007669"/>
    <property type="project" value="UniProtKB-EC"/>
</dbReference>
<keyword evidence="1" id="KW-0328">Glycosyltransferase</keyword>
<dbReference type="EMBL" id="PDCK01000045">
    <property type="protein sequence ID" value="PRQ19943.1"/>
    <property type="molecule type" value="Genomic_DNA"/>
</dbReference>
<dbReference type="AlphaFoldDB" id="A0A2P6PDF4"/>
<evidence type="ECO:0000313" key="2">
    <source>
        <dbReference type="Proteomes" id="UP000238479"/>
    </source>
</evidence>